<proteinExistence type="predicted"/>
<comment type="caution">
    <text evidence="2">The sequence shown here is derived from an EMBL/GenBank/DDBJ whole genome shotgun (WGS) entry which is preliminary data.</text>
</comment>
<dbReference type="InterPro" id="IPR036526">
    <property type="entry name" value="C-N_Hydrolase_sf"/>
</dbReference>
<dbReference type="GO" id="GO:0016787">
    <property type="term" value="F:hydrolase activity"/>
    <property type="evidence" value="ECO:0007669"/>
    <property type="project" value="UniProtKB-KW"/>
</dbReference>
<dbReference type="RefSeq" id="WP_043083363.1">
    <property type="nucleotide sequence ID" value="NZ_CP009450.1"/>
</dbReference>
<dbReference type="Pfam" id="PF00795">
    <property type="entry name" value="CN_hydrolase"/>
    <property type="match status" value="1"/>
</dbReference>
<accession>A0AAI9DJI7</accession>
<dbReference type="EMBL" id="ABLOKC030000007">
    <property type="protein sequence ID" value="EML1470934.1"/>
    <property type="molecule type" value="Genomic_DNA"/>
</dbReference>
<dbReference type="SUPFAM" id="SSF56317">
    <property type="entry name" value="Carbon-nitrogen hydrolase"/>
    <property type="match status" value="1"/>
</dbReference>
<protein>
    <submittedName>
        <fullName evidence="2">Carbon-nitrogen hydrolase family protein</fullName>
    </submittedName>
</protein>
<evidence type="ECO:0000313" key="2">
    <source>
        <dbReference type="EMBL" id="EML1470934.1"/>
    </source>
</evidence>
<name>A0AAI9DJI7_PLUGE</name>
<gene>
    <name evidence="2" type="ORF">QEG54_001640</name>
</gene>
<keyword evidence="2" id="KW-0378">Hydrolase</keyword>
<dbReference type="PROSITE" id="PS50263">
    <property type="entry name" value="CN_HYDROLASE"/>
    <property type="match status" value="1"/>
</dbReference>
<feature type="domain" description="CN hydrolase" evidence="1">
    <location>
        <begin position="4"/>
        <end position="205"/>
    </location>
</feature>
<evidence type="ECO:0000259" key="1">
    <source>
        <dbReference type="PROSITE" id="PS50263"/>
    </source>
</evidence>
<dbReference type="InterPro" id="IPR003010">
    <property type="entry name" value="C-N_Hydrolase"/>
</dbReference>
<sequence>MSEWTIAAAQYDDRSHDIAQNIATHLRFIAAAARQRCSLLLFPELSLTGAANVILPLRADSALLQPLSQAAARYQMTVIAGVPLAADGVSRAGVAVFSPDAAAPVTFYQGCGTCLSPHPRGAMHFPAAAEGSELDPQASLLATGTCTCGCQQQQSVQRLQRLAHKYAITVLKANYAGGSALWDDNGQLIVRADAGELLLVGRRRAACWEGDIIPLRECLSPIDEIACGA</sequence>
<reference evidence="2" key="1">
    <citation type="submission" date="2024-02" db="EMBL/GenBank/DDBJ databases">
        <authorList>
            <consortium name="Clinical and Environmental Microbiology Branch: Whole genome sequencing antimicrobial resistance pathogens in the healthcare setting"/>
        </authorList>
    </citation>
    <scope>NUCLEOTIDE SEQUENCE</scope>
    <source>
        <strain evidence="2">2021DK-00143</strain>
    </source>
</reference>
<dbReference type="KEGG" id="pge:LG71_14545"/>
<dbReference type="Gene3D" id="3.60.110.10">
    <property type="entry name" value="Carbon-nitrogen hydrolase"/>
    <property type="match status" value="1"/>
</dbReference>
<organism evidence="2">
    <name type="scientific">Pluralibacter gergoviae</name>
    <name type="common">Enterobacter gergoviae</name>
    <dbReference type="NCBI Taxonomy" id="61647"/>
    <lineage>
        <taxon>Bacteria</taxon>
        <taxon>Pseudomonadati</taxon>
        <taxon>Pseudomonadota</taxon>
        <taxon>Gammaproteobacteria</taxon>
        <taxon>Enterobacterales</taxon>
        <taxon>Enterobacteriaceae</taxon>
        <taxon>Pluralibacter</taxon>
    </lineage>
</organism>
<dbReference type="AlphaFoldDB" id="A0AAI9DJI7"/>